<reference evidence="1 2" key="1">
    <citation type="submission" date="2009-08" db="EMBL/GenBank/DDBJ databases">
        <authorList>
            <person name="Shrivastava S."/>
            <person name="Brinkac L.B."/>
            <person name="Brown J.L."/>
            <person name="Bruce D.B."/>
            <person name="Detter C."/>
            <person name="Green L.D."/>
            <person name="Munk C.A."/>
            <person name="Rogers Y.C."/>
            <person name="Tapia R."/>
            <person name="Sims D.R."/>
            <person name="Smith L.A."/>
            <person name="Smith T.J."/>
            <person name="Sutton G."/>
            <person name="Brettin T."/>
        </authorList>
    </citation>
    <scope>NUCLEOTIDE SEQUENCE [LARGE SCALE GENOMIC DNA]</scope>
    <source>
        <strain evidence="2">E4 str. BoNT E BL5262</strain>
    </source>
</reference>
<comment type="caution">
    <text evidence="1">The sequence shown here is derived from an EMBL/GenBank/DDBJ whole genome shotgun (WGS) entry which is preliminary data.</text>
</comment>
<name>C4IGU1_CLOBU</name>
<keyword evidence="2" id="KW-1185">Reference proteome</keyword>
<evidence type="ECO:0000313" key="2">
    <source>
        <dbReference type="Proteomes" id="UP000003081"/>
    </source>
</evidence>
<accession>C4IGU1</accession>
<gene>
    <name evidence="1" type="ORF">CLP_2635</name>
</gene>
<proteinExistence type="predicted"/>
<evidence type="ECO:0000313" key="1">
    <source>
        <dbReference type="EMBL" id="EEP53819.1"/>
    </source>
</evidence>
<protein>
    <submittedName>
        <fullName evidence="1">Uncharacterized protein</fullName>
    </submittedName>
</protein>
<organism evidence="1 2">
    <name type="scientific">Clostridium butyricum E4 str. BoNT E BL5262</name>
    <dbReference type="NCBI Taxonomy" id="632245"/>
    <lineage>
        <taxon>Bacteria</taxon>
        <taxon>Bacillati</taxon>
        <taxon>Bacillota</taxon>
        <taxon>Clostridia</taxon>
        <taxon>Eubacteriales</taxon>
        <taxon>Clostridiaceae</taxon>
        <taxon>Clostridium</taxon>
    </lineage>
</organism>
<sequence>MSKTIRKIFEIIKYFDFEEVKNLLNYGLTFKEILRCYEDAVNGVV</sequence>
<dbReference type="AlphaFoldDB" id="C4IGU1"/>
<dbReference type="RefSeq" id="WP_003409757.1">
    <property type="nucleotide sequence ID" value="NZ_ACOM01000005.1"/>
</dbReference>
<dbReference type="Proteomes" id="UP000003081">
    <property type="component" value="Unassembled WGS sequence"/>
</dbReference>
<dbReference type="HOGENOM" id="CLU_3249415_0_0_9"/>
<dbReference type="EMBL" id="ACOM01000005">
    <property type="protein sequence ID" value="EEP53819.1"/>
    <property type="molecule type" value="Genomic_DNA"/>
</dbReference>